<name>A0A7H9EKV5_9LACO</name>
<feature type="domain" description="Amidohydrolase-related" evidence="1">
    <location>
        <begin position="212"/>
        <end position="362"/>
    </location>
</feature>
<dbReference type="Pfam" id="PF04909">
    <property type="entry name" value="Amidohydro_2"/>
    <property type="match status" value="1"/>
</dbReference>
<dbReference type="AlphaFoldDB" id="A0A7H9EKV5"/>
<protein>
    <submittedName>
        <fullName evidence="2">Amidohydrolase family protein</fullName>
    </submittedName>
</protein>
<sequence length="366" mass="42093">MELNEYIDQLPLVDHHCHYLIKNVANRDERLARVSTEADDEYPLFDIKNRLAYWEFKAEAQKFGSPAIVPWANDAEYSAYNQRLFSHYHFKRLFIDVGFVPDDAILSLEQTAAMTQTEVAPILRLETTAEKIMTTSATFDEWWQKLQVAVKNAKQQGYVGFKSIAAYRFGLKLTDVSRADAQAAFTQWKNSGVTRLTSSTVISYLVWNLSPLITATKLPLQFHVGYGDADTDMYQGNPLLMRDFLNEWSHQGLKVVLLHCYPYHREAGYLASVFPNLYFDISLIDNLGPSAMERVLDEALELAPYSRFLFASDASTYGEMYAVAAHRFKRALTRHLTKLDFVPEDQLKNWAAQICYQTSERIYLEK</sequence>
<organism evidence="2 3">
    <name type="scientific">Ligilactobacillus saerimneri</name>
    <dbReference type="NCBI Taxonomy" id="228229"/>
    <lineage>
        <taxon>Bacteria</taxon>
        <taxon>Bacillati</taxon>
        <taxon>Bacillota</taxon>
        <taxon>Bacilli</taxon>
        <taxon>Lactobacillales</taxon>
        <taxon>Lactobacillaceae</taxon>
        <taxon>Ligilactobacillus</taxon>
    </lineage>
</organism>
<dbReference type="RefSeq" id="WP_180848551.1">
    <property type="nucleotide sequence ID" value="NZ_CP047418.1"/>
</dbReference>
<dbReference type="SUPFAM" id="SSF51556">
    <property type="entry name" value="Metallo-dependent hydrolases"/>
    <property type="match status" value="1"/>
</dbReference>
<proteinExistence type="predicted"/>
<accession>A0A7H9EKV5</accession>
<dbReference type="InterPro" id="IPR006680">
    <property type="entry name" value="Amidohydro-rel"/>
</dbReference>
<dbReference type="Gene3D" id="3.20.20.140">
    <property type="entry name" value="Metal-dependent hydrolases"/>
    <property type="match status" value="1"/>
</dbReference>
<evidence type="ECO:0000259" key="1">
    <source>
        <dbReference type="Pfam" id="PF04909"/>
    </source>
</evidence>
<dbReference type="GO" id="GO:0016787">
    <property type="term" value="F:hydrolase activity"/>
    <property type="evidence" value="ECO:0007669"/>
    <property type="project" value="UniProtKB-KW"/>
</dbReference>
<dbReference type="EMBL" id="CP047418">
    <property type="protein sequence ID" value="QLL78296.1"/>
    <property type="molecule type" value="Genomic_DNA"/>
</dbReference>
<dbReference type="PANTHER" id="PTHR43383">
    <property type="entry name" value="NODULIN 6"/>
    <property type="match status" value="1"/>
</dbReference>
<dbReference type="PANTHER" id="PTHR43383:SF2">
    <property type="entry name" value="AMIDOHYDROLASE 2 FAMILY PROTEIN"/>
    <property type="match status" value="1"/>
</dbReference>
<dbReference type="InterPro" id="IPR032466">
    <property type="entry name" value="Metal_Hydrolase"/>
</dbReference>
<dbReference type="KEGG" id="lsw:GTO87_06650"/>
<keyword evidence="2" id="KW-0378">Hydrolase</keyword>
<evidence type="ECO:0000313" key="2">
    <source>
        <dbReference type="EMBL" id="QLL78296.1"/>
    </source>
</evidence>
<dbReference type="Proteomes" id="UP000510886">
    <property type="component" value="Chromosome"/>
</dbReference>
<reference evidence="2 3" key="1">
    <citation type="submission" date="2020-01" db="EMBL/GenBank/DDBJ databases">
        <title>Complete and circular genome sequences of six lactobacillus isolates from horses.</title>
        <authorList>
            <person name="Hassan H.M."/>
        </authorList>
    </citation>
    <scope>NUCLEOTIDE SEQUENCE [LARGE SCALE GENOMIC DNA]</scope>
    <source>
        <strain evidence="2 3">1A</strain>
    </source>
</reference>
<gene>
    <name evidence="2" type="ORF">GTO87_06650</name>
</gene>
<evidence type="ECO:0000313" key="3">
    <source>
        <dbReference type="Proteomes" id="UP000510886"/>
    </source>
</evidence>